<feature type="compositionally biased region" description="Low complexity" evidence="1">
    <location>
        <begin position="18"/>
        <end position="62"/>
    </location>
</feature>
<keyword evidence="2" id="KW-1133">Transmembrane helix</keyword>
<evidence type="ECO:0000256" key="1">
    <source>
        <dbReference type="SAM" id="MobiDB-lite"/>
    </source>
</evidence>
<keyword evidence="2" id="KW-0812">Transmembrane</keyword>
<feature type="compositionally biased region" description="Pro residues" evidence="1">
    <location>
        <begin position="63"/>
        <end position="73"/>
    </location>
</feature>
<feature type="transmembrane region" description="Helical" evidence="2">
    <location>
        <begin position="188"/>
        <end position="211"/>
    </location>
</feature>
<proteinExistence type="predicted"/>
<protein>
    <submittedName>
        <fullName evidence="3">Uncharacterized protein</fullName>
    </submittedName>
</protein>
<evidence type="ECO:0000313" key="4">
    <source>
        <dbReference type="Proteomes" id="UP000807353"/>
    </source>
</evidence>
<feature type="compositionally biased region" description="Polar residues" evidence="1">
    <location>
        <begin position="79"/>
        <end position="97"/>
    </location>
</feature>
<dbReference type="OrthoDB" id="3039272at2759"/>
<evidence type="ECO:0000313" key="3">
    <source>
        <dbReference type="EMBL" id="KAF9460851.1"/>
    </source>
</evidence>
<feature type="compositionally biased region" description="Polar residues" evidence="1">
    <location>
        <begin position="360"/>
        <end position="377"/>
    </location>
</feature>
<keyword evidence="2" id="KW-0472">Membrane</keyword>
<dbReference type="AlphaFoldDB" id="A0A9P6CCN3"/>
<keyword evidence="4" id="KW-1185">Reference proteome</keyword>
<accession>A0A9P6CCN3</accession>
<feature type="compositionally biased region" description="Polar residues" evidence="1">
    <location>
        <begin position="1"/>
        <end position="17"/>
    </location>
</feature>
<dbReference type="EMBL" id="MU150293">
    <property type="protein sequence ID" value="KAF9460851.1"/>
    <property type="molecule type" value="Genomic_DNA"/>
</dbReference>
<gene>
    <name evidence="3" type="ORF">BDZ94DRAFT_877337</name>
</gene>
<comment type="caution">
    <text evidence="3">The sequence shown here is derived from an EMBL/GenBank/DDBJ whole genome shotgun (WGS) entry which is preliminary data.</text>
</comment>
<sequence length="568" mass="60549">MSSPMSSPGTTKATGVLTTPPSTSSVASSDSLTSISVTTSLNTSTTSDSDVLTSPSATRSPDTPIPSSSPPPTLIITSYEPTSSTTSGALPPTSSTISMLPTANSSSVITPGTYSPTVTIVVSSPPITSQELPRVSNDVFTSSYLTTKYWSSTLFGGSMTTFSTIIETGVLSTNKPRDDNGFSHNTGAIIGVALAGTFSLTMAVVIFFFACQKYKKRHTRYQGSNGEVRNFSRDSWYPPLEGDDDEYYSEGGRPVFTTYTPNTNHTDPEEGMGSAPGATNMEGKASPLMQGPRRQVVIGNTGFHETQGPRTKGRSATSISNLALVEETLPHEGLPRTIISMSNTYTNTCSSKTHAGESHSALSLNTGSSTHENATASMSSGHRFPIKAIHDGVLGVENLPVSHISHSQKLVGGQESDESNFRGFLGRFRRDRDTLPTVIIHGASATSLYEEPQTASDITPHFLGSPSSFPPKHDSRRALPISLNPTQPMELWPAATLPPSPTASEHSRTLEGLLTPHLEMWLASSEGSSLASLRDNVDYSRPISGLIRNRVHSTMTFQTEDTAFKDTP</sequence>
<organism evidence="3 4">
    <name type="scientific">Collybia nuda</name>
    <dbReference type="NCBI Taxonomy" id="64659"/>
    <lineage>
        <taxon>Eukaryota</taxon>
        <taxon>Fungi</taxon>
        <taxon>Dikarya</taxon>
        <taxon>Basidiomycota</taxon>
        <taxon>Agaricomycotina</taxon>
        <taxon>Agaricomycetes</taxon>
        <taxon>Agaricomycetidae</taxon>
        <taxon>Agaricales</taxon>
        <taxon>Tricholomatineae</taxon>
        <taxon>Clitocybaceae</taxon>
        <taxon>Collybia</taxon>
    </lineage>
</organism>
<feature type="region of interest" description="Disordered" evidence="1">
    <location>
        <begin position="259"/>
        <end position="290"/>
    </location>
</feature>
<feature type="region of interest" description="Disordered" evidence="1">
    <location>
        <begin position="1"/>
        <end position="97"/>
    </location>
</feature>
<reference evidence="3" key="1">
    <citation type="submission" date="2020-11" db="EMBL/GenBank/DDBJ databases">
        <authorList>
            <consortium name="DOE Joint Genome Institute"/>
            <person name="Ahrendt S."/>
            <person name="Riley R."/>
            <person name="Andreopoulos W."/>
            <person name="Labutti K."/>
            <person name="Pangilinan J."/>
            <person name="Ruiz-Duenas F.J."/>
            <person name="Barrasa J.M."/>
            <person name="Sanchez-Garcia M."/>
            <person name="Camarero S."/>
            <person name="Miyauchi S."/>
            <person name="Serrano A."/>
            <person name="Linde D."/>
            <person name="Babiker R."/>
            <person name="Drula E."/>
            <person name="Ayuso-Fernandez I."/>
            <person name="Pacheco R."/>
            <person name="Padilla G."/>
            <person name="Ferreira P."/>
            <person name="Barriuso J."/>
            <person name="Kellner H."/>
            <person name="Castanera R."/>
            <person name="Alfaro M."/>
            <person name="Ramirez L."/>
            <person name="Pisabarro A.G."/>
            <person name="Kuo A."/>
            <person name="Tritt A."/>
            <person name="Lipzen A."/>
            <person name="He G."/>
            <person name="Yan M."/>
            <person name="Ng V."/>
            <person name="Cullen D."/>
            <person name="Martin F."/>
            <person name="Rosso M.-N."/>
            <person name="Henrissat B."/>
            <person name="Hibbett D."/>
            <person name="Martinez A.T."/>
            <person name="Grigoriev I.V."/>
        </authorList>
    </citation>
    <scope>NUCLEOTIDE SEQUENCE</scope>
    <source>
        <strain evidence="3">CBS 247.69</strain>
    </source>
</reference>
<evidence type="ECO:0000256" key="2">
    <source>
        <dbReference type="SAM" id="Phobius"/>
    </source>
</evidence>
<dbReference type="Proteomes" id="UP000807353">
    <property type="component" value="Unassembled WGS sequence"/>
</dbReference>
<name>A0A9P6CCN3_9AGAR</name>
<feature type="region of interest" description="Disordered" evidence="1">
    <location>
        <begin position="350"/>
        <end position="377"/>
    </location>
</feature>